<feature type="compositionally biased region" description="Low complexity" evidence="1">
    <location>
        <begin position="492"/>
        <end position="502"/>
    </location>
</feature>
<feature type="region of interest" description="Disordered" evidence="1">
    <location>
        <begin position="468"/>
        <end position="652"/>
    </location>
</feature>
<dbReference type="PANTHER" id="PTHR28014">
    <property type="entry name" value="NEGATIVE REGULATOR OF RAS-CAMP PATHWAY"/>
    <property type="match status" value="1"/>
</dbReference>
<feature type="compositionally biased region" description="Basic and acidic residues" evidence="1">
    <location>
        <begin position="618"/>
        <end position="627"/>
    </location>
</feature>
<dbReference type="GO" id="GO:0006808">
    <property type="term" value="P:regulation of nitrogen utilization"/>
    <property type="evidence" value="ECO:0007669"/>
    <property type="project" value="TreeGrafter"/>
</dbReference>
<dbReference type="InterPro" id="IPR053043">
    <property type="entry name" value="Ras-cAMP_regulatory"/>
</dbReference>
<dbReference type="GO" id="GO:0031930">
    <property type="term" value="P:mitochondria-nucleus signaling pathway"/>
    <property type="evidence" value="ECO:0007669"/>
    <property type="project" value="TreeGrafter"/>
</dbReference>
<feature type="region of interest" description="Disordered" evidence="1">
    <location>
        <begin position="703"/>
        <end position="756"/>
    </location>
</feature>
<dbReference type="Proteomes" id="UP000249723">
    <property type="component" value="Unassembled WGS sequence"/>
</dbReference>
<dbReference type="InterPro" id="IPR013860">
    <property type="entry name" value="AreA_GATA"/>
</dbReference>
<keyword evidence="5" id="KW-1185">Reference proteome</keyword>
<feature type="compositionally biased region" description="Polar residues" evidence="1">
    <location>
        <begin position="310"/>
        <end position="320"/>
    </location>
</feature>
<feature type="region of interest" description="Disordered" evidence="1">
    <location>
        <begin position="308"/>
        <end position="331"/>
    </location>
</feature>
<feature type="compositionally biased region" description="Acidic residues" evidence="1">
    <location>
        <begin position="721"/>
        <end position="737"/>
    </location>
</feature>
<evidence type="ECO:0000256" key="1">
    <source>
        <dbReference type="SAM" id="MobiDB-lite"/>
    </source>
</evidence>
<dbReference type="InterPro" id="IPR021711">
    <property type="entry name" value="DUF3295"/>
</dbReference>
<feature type="compositionally biased region" description="Basic and acidic residues" evidence="1">
    <location>
        <begin position="894"/>
        <end position="904"/>
    </location>
</feature>
<feature type="compositionally biased region" description="Acidic residues" evidence="1">
    <location>
        <begin position="135"/>
        <end position="144"/>
    </location>
</feature>
<feature type="compositionally biased region" description="Polar residues" evidence="1">
    <location>
        <begin position="174"/>
        <end position="224"/>
    </location>
</feature>
<dbReference type="Pfam" id="PF11702">
    <property type="entry name" value="DUF3295"/>
    <property type="match status" value="1"/>
</dbReference>
<dbReference type="Pfam" id="PF08550">
    <property type="entry name" value="GATA_AreA"/>
    <property type="match status" value="1"/>
</dbReference>
<gene>
    <name evidence="4" type="ORF">BZ3500_MVSOF-1268-A1-R1_CHR3-1G05704</name>
</gene>
<reference evidence="5" key="1">
    <citation type="submission" date="2016-10" db="EMBL/GenBank/DDBJ databases">
        <authorList>
            <person name="Jeantristanb JTB J.-T."/>
            <person name="Ricardo R."/>
        </authorList>
    </citation>
    <scope>NUCLEOTIDE SEQUENCE [LARGE SCALE GENOMIC DNA]</scope>
</reference>
<dbReference type="OrthoDB" id="515401at2759"/>
<dbReference type="AlphaFoldDB" id="A0A2X0LD52"/>
<feature type="compositionally biased region" description="Basic and acidic residues" evidence="1">
    <location>
        <begin position="738"/>
        <end position="748"/>
    </location>
</feature>
<feature type="compositionally biased region" description="Low complexity" evidence="1">
    <location>
        <begin position="601"/>
        <end position="611"/>
    </location>
</feature>
<evidence type="ECO:0000259" key="3">
    <source>
        <dbReference type="Pfam" id="PF11702"/>
    </source>
</evidence>
<feature type="region of interest" description="Disordered" evidence="1">
    <location>
        <begin position="124"/>
        <end position="224"/>
    </location>
</feature>
<feature type="compositionally biased region" description="Basic and acidic residues" evidence="1">
    <location>
        <begin position="571"/>
        <end position="582"/>
    </location>
</feature>
<sequence>MFGTLTTPVLSLTPDSLASLGDLDGDSLSELWGASGSNLIDMESDSLLSTPVFTKCKNSLQNGRRLENLSWRLWFDSGRREAQSPCEAKEDQLQSARVHTCRSASADHHSLQPGMVTFSIDAQGWTDPEWTEAGTSDDSEDETELPSRPGRPPRSSSSESRQTVGVPIRRGSSHAESSSVSPLDVFSTTTKARSTSAGASQGTRPSLSSTARVPSSRASTTISGGSIQRIVAGFNSLPPIPVPSKARSIGNVPLADSAASPAGTTSRHPSAPEPLEVGILAENALTLHSSATPPSAAFAKLSPRGAVVAPTQTTPSSSHRPSPAMTLRSPPPPLRPVLGATIPPTPLVQHDVGSVIIGSRGMVRSSSGNSNSSRMSSRRVKIAPPASTSSIVTIISAPARPRHLSTSLSVARKASASSINAAPTPAPTPAPSLMISAQFTRTPSAIGMSSPSSQSPLPSTSIAKSSIKGFDTRVEDARPRNGSIAPPPTPAAPAKAVLADSPPKSAMKGTSRITTSVAKPVGPTKKQMFFILSPASDSEDDCGSSRSERRGSEMRSTPRSVGTSALAGKGKGREESQAPAKEEIEDEWHDEDDDDDDFSDEGSSSGWGSEYSTDEEETSNRRDRVDQNQRALFQKRPSVVSNKDVPLKARPPGLLSQLFHPDLLLGEGDRAHSAVDVARTRSNLSMTAGGAPGNLLTTSKSHGMLSAQRSKSFLKGAPEGVELESSTDDGSDDEVDDAQQKGNERVESQSKFSVPLARQAQLQRQLESEAAIAPPQTPRTTRRAMLATELSESLRRNLLWERQTRNRVMGGQGRAPTMPPTVSTATAKAQPSASTTGTTAPKSQVSSPGVSHGLRPPNPSPASHAAAPGGQSPVPPMVRRHTTGTGLYLIAQQDKLDQTRQVPRERRRRRCSGDAGPIGDGDDTSASVSSDEEEGAAGEEQHFHSSIWGQRVW</sequence>
<feature type="region of interest" description="Disordered" evidence="1">
    <location>
        <begin position="361"/>
        <end position="384"/>
    </location>
</feature>
<feature type="compositionally biased region" description="Low complexity" evidence="1">
    <location>
        <begin position="361"/>
        <end position="375"/>
    </location>
</feature>
<feature type="compositionally biased region" description="Low complexity" evidence="1">
    <location>
        <begin position="861"/>
        <end position="872"/>
    </location>
</feature>
<feature type="region of interest" description="Disordered" evidence="1">
    <location>
        <begin position="797"/>
        <end position="953"/>
    </location>
</feature>
<feature type="compositionally biased region" description="Acidic residues" evidence="1">
    <location>
        <begin position="583"/>
        <end position="600"/>
    </location>
</feature>
<dbReference type="STRING" id="289078.A0A2X0LD52"/>
<evidence type="ECO:0000259" key="2">
    <source>
        <dbReference type="Pfam" id="PF08550"/>
    </source>
</evidence>
<name>A0A2X0LD52_9BASI</name>
<feature type="domain" description="Nitrogen regulatory protein areA GATA-like" evidence="2">
    <location>
        <begin position="52"/>
        <end position="74"/>
    </location>
</feature>
<evidence type="ECO:0000313" key="5">
    <source>
        <dbReference type="Proteomes" id="UP000249723"/>
    </source>
</evidence>
<proteinExistence type="predicted"/>
<feature type="compositionally biased region" description="Basic and acidic residues" evidence="1">
    <location>
        <begin position="470"/>
        <end position="479"/>
    </location>
</feature>
<dbReference type="EMBL" id="FMWP01000096">
    <property type="protein sequence ID" value="SCZ98913.1"/>
    <property type="molecule type" value="Genomic_DNA"/>
</dbReference>
<dbReference type="PANTHER" id="PTHR28014:SF1">
    <property type="entry name" value="NEGATIVE REGULATOR OF RAS-CAMP PATHWAY"/>
    <property type="match status" value="1"/>
</dbReference>
<evidence type="ECO:0000313" key="4">
    <source>
        <dbReference type="EMBL" id="SCZ98913.1"/>
    </source>
</evidence>
<feature type="domain" description="DUF3295" evidence="3">
    <location>
        <begin position="392"/>
        <end position="806"/>
    </location>
</feature>
<accession>A0A2X0LD52</accession>
<feature type="compositionally biased region" description="Polar residues" evidence="1">
    <location>
        <begin position="820"/>
        <end position="849"/>
    </location>
</feature>
<organism evidence="4 5">
    <name type="scientific">Microbotryum saponariae</name>
    <dbReference type="NCBI Taxonomy" id="289078"/>
    <lineage>
        <taxon>Eukaryota</taxon>
        <taxon>Fungi</taxon>
        <taxon>Dikarya</taxon>
        <taxon>Basidiomycota</taxon>
        <taxon>Pucciniomycotina</taxon>
        <taxon>Microbotryomycetes</taxon>
        <taxon>Microbotryales</taxon>
        <taxon>Microbotryaceae</taxon>
        <taxon>Microbotryum</taxon>
    </lineage>
</organism>
<protein>
    <submittedName>
        <fullName evidence="4">BZ3500_MvSof-1268-A1-R1_Chr3-1g05704 protein</fullName>
    </submittedName>
</protein>
<dbReference type="GO" id="GO:0005737">
    <property type="term" value="C:cytoplasm"/>
    <property type="evidence" value="ECO:0007669"/>
    <property type="project" value="TreeGrafter"/>
</dbReference>
<dbReference type="GO" id="GO:0000122">
    <property type="term" value="P:negative regulation of transcription by RNA polymerase II"/>
    <property type="evidence" value="ECO:0007669"/>
    <property type="project" value="TreeGrafter"/>
</dbReference>